<organism evidence="2 3">
    <name type="scientific">Pseudoalteromonas fenneropenaei</name>
    <dbReference type="NCBI Taxonomy" id="1737459"/>
    <lineage>
        <taxon>Bacteria</taxon>
        <taxon>Pseudomonadati</taxon>
        <taxon>Pseudomonadota</taxon>
        <taxon>Gammaproteobacteria</taxon>
        <taxon>Alteromonadales</taxon>
        <taxon>Pseudoalteromonadaceae</taxon>
        <taxon>Pseudoalteromonas</taxon>
    </lineage>
</organism>
<dbReference type="PANTHER" id="PTHR46825">
    <property type="entry name" value="D-ALANYL-D-ALANINE-CARBOXYPEPTIDASE/ENDOPEPTIDASE AMPH"/>
    <property type="match status" value="1"/>
</dbReference>
<reference evidence="3" key="1">
    <citation type="journal article" date="2019" name="Int. J. Syst. Evol. Microbiol.">
        <title>The Global Catalogue of Microorganisms (GCM) 10K type strain sequencing project: providing services to taxonomists for standard genome sequencing and annotation.</title>
        <authorList>
            <consortium name="The Broad Institute Genomics Platform"/>
            <consortium name="The Broad Institute Genome Sequencing Center for Infectious Disease"/>
            <person name="Wu L."/>
            <person name="Ma J."/>
        </authorList>
    </citation>
    <scope>NUCLEOTIDE SEQUENCE [LARGE SCALE GENOMIC DNA]</scope>
    <source>
        <strain evidence="3">KCTC 42730</strain>
    </source>
</reference>
<protein>
    <submittedName>
        <fullName evidence="2">Serine hydrolase domain-containing protein</fullName>
        <ecNumber evidence="2">3.-.-.-</ecNumber>
    </submittedName>
</protein>
<gene>
    <name evidence="2" type="ORF">ACFOEE_06880</name>
</gene>
<accession>A0ABV7CHZ4</accession>
<evidence type="ECO:0000259" key="1">
    <source>
        <dbReference type="Pfam" id="PF00144"/>
    </source>
</evidence>
<evidence type="ECO:0000313" key="2">
    <source>
        <dbReference type="EMBL" id="MFC3032235.1"/>
    </source>
</evidence>
<dbReference type="EMBL" id="JBHRSD010000011">
    <property type="protein sequence ID" value="MFC3032235.1"/>
    <property type="molecule type" value="Genomic_DNA"/>
</dbReference>
<keyword evidence="2" id="KW-0378">Hydrolase</keyword>
<keyword evidence="3" id="KW-1185">Reference proteome</keyword>
<proteinExistence type="predicted"/>
<dbReference type="GO" id="GO:0016787">
    <property type="term" value="F:hydrolase activity"/>
    <property type="evidence" value="ECO:0007669"/>
    <property type="project" value="UniProtKB-KW"/>
</dbReference>
<dbReference type="InterPro" id="IPR050491">
    <property type="entry name" value="AmpC-like"/>
</dbReference>
<feature type="domain" description="Beta-lactamase-related" evidence="1">
    <location>
        <begin position="38"/>
        <end position="357"/>
    </location>
</feature>
<dbReference type="Proteomes" id="UP001595453">
    <property type="component" value="Unassembled WGS sequence"/>
</dbReference>
<dbReference type="Pfam" id="PF00144">
    <property type="entry name" value="Beta-lactamase"/>
    <property type="match status" value="1"/>
</dbReference>
<name>A0ABV7CHZ4_9GAMM</name>
<dbReference type="Gene3D" id="3.40.710.10">
    <property type="entry name" value="DD-peptidase/beta-lactamase superfamily"/>
    <property type="match status" value="1"/>
</dbReference>
<dbReference type="SUPFAM" id="SSF56601">
    <property type="entry name" value="beta-lactamase/transpeptidase-like"/>
    <property type="match status" value="1"/>
</dbReference>
<dbReference type="InterPro" id="IPR012338">
    <property type="entry name" value="Beta-lactam/transpept-like"/>
</dbReference>
<dbReference type="PANTHER" id="PTHR46825:SF15">
    <property type="entry name" value="BETA-LACTAMASE-RELATED DOMAIN-CONTAINING PROTEIN"/>
    <property type="match status" value="1"/>
</dbReference>
<dbReference type="RefSeq" id="WP_377122428.1">
    <property type="nucleotide sequence ID" value="NZ_JBHRSD010000011.1"/>
</dbReference>
<sequence length="390" mass="44629">MKYLIYLLLFMPFIVKSQDQDLALRQWNQFLAKYSKQVDAKLKEKSIPGAALTIVHGDFPDLVRGFGVTQQKNGHAVNEHTRFRLASVSKTFAGSLAAKLAADGKLDLDALVSDYLPYFNTTNYQHLRVYHLLSHSSGLVPNAYDNLIESRMPFPDIRDKLLNVDALCEPGKCYGYQNVMFSLVGDVIAKATGQSYETWVREAFFKPLGMKDGGVGFDNMQRDDNYALPHVKGQKRWHTAKLKPNYYKVAPAAGINASAKDMEKWLLAQLGYYPDVLSLDALIIQARPYTQTKRELRRRTWQQYVNEAHYGLGWRIYDYQQETVYYHSGWVQGYRTDVVILPRLKIGFSLLLNAEAGLLNELTTDFINEVLDMDALLNEKFEQQREKADN</sequence>
<evidence type="ECO:0000313" key="3">
    <source>
        <dbReference type="Proteomes" id="UP001595453"/>
    </source>
</evidence>
<dbReference type="EC" id="3.-.-.-" evidence="2"/>
<comment type="caution">
    <text evidence="2">The sequence shown here is derived from an EMBL/GenBank/DDBJ whole genome shotgun (WGS) entry which is preliminary data.</text>
</comment>
<dbReference type="InterPro" id="IPR001466">
    <property type="entry name" value="Beta-lactam-related"/>
</dbReference>